<organism evidence="2 3">
    <name type="scientific">Candidatus Brocadia sinica JPN1</name>
    <dbReference type="NCBI Taxonomy" id="1197129"/>
    <lineage>
        <taxon>Bacteria</taxon>
        <taxon>Pseudomonadati</taxon>
        <taxon>Planctomycetota</taxon>
        <taxon>Candidatus Brocadiia</taxon>
        <taxon>Candidatus Brocadiales</taxon>
        <taxon>Candidatus Brocadiaceae</taxon>
        <taxon>Candidatus Brocadia</taxon>
    </lineage>
</organism>
<gene>
    <name evidence="2" type="ORF">BROSI_A0283</name>
</gene>
<protein>
    <submittedName>
        <fullName evidence="2">Uncharacterized protein</fullName>
    </submittedName>
</protein>
<evidence type="ECO:0000313" key="2">
    <source>
        <dbReference type="EMBL" id="GAN31779.1"/>
    </source>
</evidence>
<dbReference type="Proteomes" id="UP000032309">
    <property type="component" value="Unassembled WGS sequence"/>
</dbReference>
<comment type="caution">
    <text evidence="2">The sequence shown here is derived from an EMBL/GenBank/DDBJ whole genome shotgun (WGS) entry which is preliminary data.</text>
</comment>
<sequence length="143" mass="16765">METSKDAIHMFNSLSFRPSGKTNLYAWLFGTKQGGDMQGRLCQGISEYLDKYTTDRPYTSDQKDQEDYEDKIRQAQIDNQEKYSEEEKSRHDDGNNDPDYDEDDPSESYINESGWSKRVDEYKQALIVLLYKVSLKSLFCNFH</sequence>
<accession>A0ABQ0JSS5</accession>
<feature type="region of interest" description="Disordered" evidence="1">
    <location>
        <begin position="53"/>
        <end position="112"/>
    </location>
</feature>
<evidence type="ECO:0000256" key="1">
    <source>
        <dbReference type="SAM" id="MobiDB-lite"/>
    </source>
</evidence>
<keyword evidence="3" id="KW-1185">Reference proteome</keyword>
<reference evidence="3" key="1">
    <citation type="journal article" date="2015" name="Genome Announc.">
        <title>Draft Genome Sequence of an Anaerobic Ammonium-Oxidizing Bacterium, "Candidatus Brocadia sinica".</title>
        <authorList>
            <person name="Oshiki M."/>
            <person name="Shinyako-Hata K."/>
            <person name="Satoh H."/>
            <person name="Okabe S."/>
        </authorList>
    </citation>
    <scope>NUCLEOTIDE SEQUENCE [LARGE SCALE GENOMIC DNA]</scope>
    <source>
        <strain evidence="3">JPN1</strain>
    </source>
</reference>
<name>A0ABQ0JSS5_9BACT</name>
<feature type="compositionally biased region" description="Acidic residues" evidence="1">
    <location>
        <begin position="95"/>
        <end position="106"/>
    </location>
</feature>
<dbReference type="RefSeq" id="WP_157842308.1">
    <property type="nucleotide sequence ID" value="NZ_BAFN01000001.1"/>
</dbReference>
<dbReference type="EMBL" id="BAFN01000001">
    <property type="protein sequence ID" value="GAN31779.1"/>
    <property type="molecule type" value="Genomic_DNA"/>
</dbReference>
<feature type="compositionally biased region" description="Basic and acidic residues" evidence="1">
    <location>
        <begin position="61"/>
        <end position="94"/>
    </location>
</feature>
<proteinExistence type="predicted"/>
<evidence type="ECO:0000313" key="3">
    <source>
        <dbReference type="Proteomes" id="UP000032309"/>
    </source>
</evidence>